<evidence type="ECO:0000313" key="2">
    <source>
        <dbReference type="EMBL" id="JAD64291.1"/>
    </source>
</evidence>
<reference evidence="2" key="1">
    <citation type="submission" date="2014-09" db="EMBL/GenBank/DDBJ databases">
        <authorList>
            <person name="Magalhaes I.L.F."/>
            <person name="Oliveira U."/>
            <person name="Santos F.R."/>
            <person name="Vidigal T.H.D.A."/>
            <person name="Brescovit A.D."/>
            <person name="Santos A.J."/>
        </authorList>
    </citation>
    <scope>NUCLEOTIDE SEQUENCE</scope>
    <source>
        <tissue evidence="2">Shoot tissue taken approximately 20 cm above the soil surface</tissue>
    </source>
</reference>
<dbReference type="EMBL" id="GBRH01233604">
    <property type="protein sequence ID" value="JAD64291.1"/>
    <property type="molecule type" value="Transcribed_RNA"/>
</dbReference>
<proteinExistence type="predicted"/>
<name>A0A0A9BLM4_ARUDO</name>
<dbReference type="AlphaFoldDB" id="A0A0A9BLM4"/>
<sequence length="36" mass="3571">MASQLPGGVQGPSTRSEKSSDERLVEASASIPGGPS</sequence>
<reference evidence="2" key="2">
    <citation type="journal article" date="2015" name="Data Brief">
        <title>Shoot transcriptome of the giant reed, Arundo donax.</title>
        <authorList>
            <person name="Barrero R.A."/>
            <person name="Guerrero F.D."/>
            <person name="Moolhuijzen P."/>
            <person name="Goolsby J.A."/>
            <person name="Tidwell J."/>
            <person name="Bellgard S.E."/>
            <person name="Bellgard M.I."/>
        </authorList>
    </citation>
    <scope>NUCLEOTIDE SEQUENCE</scope>
    <source>
        <tissue evidence="2">Shoot tissue taken approximately 20 cm above the soil surface</tissue>
    </source>
</reference>
<evidence type="ECO:0000256" key="1">
    <source>
        <dbReference type="SAM" id="MobiDB-lite"/>
    </source>
</evidence>
<feature type="region of interest" description="Disordered" evidence="1">
    <location>
        <begin position="1"/>
        <end position="36"/>
    </location>
</feature>
<organism evidence="2">
    <name type="scientific">Arundo donax</name>
    <name type="common">Giant reed</name>
    <name type="synonym">Donax arundinaceus</name>
    <dbReference type="NCBI Taxonomy" id="35708"/>
    <lineage>
        <taxon>Eukaryota</taxon>
        <taxon>Viridiplantae</taxon>
        <taxon>Streptophyta</taxon>
        <taxon>Embryophyta</taxon>
        <taxon>Tracheophyta</taxon>
        <taxon>Spermatophyta</taxon>
        <taxon>Magnoliopsida</taxon>
        <taxon>Liliopsida</taxon>
        <taxon>Poales</taxon>
        <taxon>Poaceae</taxon>
        <taxon>PACMAD clade</taxon>
        <taxon>Arundinoideae</taxon>
        <taxon>Arundineae</taxon>
        <taxon>Arundo</taxon>
    </lineage>
</organism>
<protein>
    <submittedName>
        <fullName evidence="2">Uncharacterized protein</fullName>
    </submittedName>
</protein>
<feature type="compositionally biased region" description="Basic and acidic residues" evidence="1">
    <location>
        <begin position="15"/>
        <end position="25"/>
    </location>
</feature>
<accession>A0A0A9BLM4</accession>